<organism evidence="1">
    <name type="scientific">freshwater metagenome</name>
    <dbReference type="NCBI Taxonomy" id="449393"/>
    <lineage>
        <taxon>unclassified sequences</taxon>
        <taxon>metagenomes</taxon>
        <taxon>ecological metagenomes</taxon>
    </lineage>
</organism>
<gene>
    <name evidence="1" type="ORF">UFOPK2761_01999</name>
</gene>
<reference evidence="1" key="1">
    <citation type="submission" date="2020-05" db="EMBL/GenBank/DDBJ databases">
        <authorList>
            <person name="Chiriac C."/>
            <person name="Salcher M."/>
            <person name="Ghai R."/>
            <person name="Kavagutti S V."/>
        </authorList>
    </citation>
    <scope>NUCLEOTIDE SEQUENCE</scope>
</reference>
<protein>
    <submittedName>
        <fullName evidence="1">Unannotated protein</fullName>
    </submittedName>
</protein>
<sequence length="125" mass="12893">MSYGVLGSRAGHLLVETLRGAGTSRSDAALQAFLLARGPVWVQGRLTLTALHATFVPHRVGAGAGTLTLDLADVVGVELGGGVVQRSVGLRTASHVARFRCLGALALAEQAARAVGAARRTARKR</sequence>
<evidence type="ECO:0000313" key="1">
    <source>
        <dbReference type="EMBL" id="CAB4751404.1"/>
    </source>
</evidence>
<accession>A0A6J6TXG9</accession>
<name>A0A6J6TXG9_9ZZZZ</name>
<proteinExistence type="predicted"/>
<dbReference type="EMBL" id="CAEZYQ010000015">
    <property type="protein sequence ID" value="CAB4751404.1"/>
    <property type="molecule type" value="Genomic_DNA"/>
</dbReference>
<dbReference type="AlphaFoldDB" id="A0A6J6TXG9"/>